<name>A0AA47JMR7_VIBPH</name>
<dbReference type="Proteomes" id="UP001156560">
    <property type="component" value="Plasmid pHLA"/>
</dbReference>
<accession>A0AA47JMR7</accession>
<evidence type="ECO:0008006" key="3">
    <source>
        <dbReference type="Google" id="ProtNLM"/>
    </source>
</evidence>
<organism evidence="1 2">
    <name type="scientific">Vibrio parahaemolyticus</name>
    <dbReference type="NCBI Taxonomy" id="670"/>
    <lineage>
        <taxon>Bacteria</taxon>
        <taxon>Pseudomonadati</taxon>
        <taxon>Pseudomonadota</taxon>
        <taxon>Gammaproteobacteria</taxon>
        <taxon>Vibrionales</taxon>
        <taxon>Vibrionaceae</taxon>
        <taxon>Vibrio</taxon>
    </lineage>
</organism>
<dbReference type="RefSeq" id="WP_025634865.1">
    <property type="nucleotide sequence ID" value="NZ_CP114196.1"/>
</dbReference>
<keyword evidence="1" id="KW-0614">Plasmid</keyword>
<evidence type="ECO:0000313" key="1">
    <source>
        <dbReference type="EMBL" id="WAT93654.1"/>
    </source>
</evidence>
<sequence>MPHNAIEQTLSVSRFSTYRNAIIAAQGADCPITALQLYEWNAQLASRFFFPLHIYEVALRNAISEALSKRYGQDWPTNSVFVNSLNNQDKHTLNQALSGGYNGVGKLLPELKFVFFENMLTKRHDGRIWKPYINDVFPNAPQTLTAPELRKQLKDACYVIRKFRNRCGHHEPVFNNQNLAYIMPYMAETMRWRCSDTYHWFNQQETVSELLSNPVI</sequence>
<dbReference type="EMBL" id="CP114196">
    <property type="protein sequence ID" value="WAT93654.1"/>
    <property type="molecule type" value="Genomic_DNA"/>
</dbReference>
<protein>
    <recommendedName>
        <fullName evidence="3">Abi-like protein</fullName>
    </recommendedName>
</protein>
<gene>
    <name evidence="1" type="ORF">O1Q84_26410</name>
</gene>
<proteinExistence type="predicted"/>
<reference evidence="1" key="1">
    <citation type="submission" date="2022-12" db="EMBL/GenBank/DDBJ databases">
        <title>Vibrio parahaemolyticus become highly virulent by producing novel Tc toxins.</title>
        <authorList>
            <person name="Yang F."/>
            <person name="You Y."/>
            <person name="Lai Q."/>
            <person name="Xu L."/>
            <person name="Li F."/>
        </authorList>
    </citation>
    <scope>NUCLEOTIDE SEQUENCE</scope>
    <source>
        <strain evidence="1">Vp-HL-202005</strain>
        <plasmid evidence="1">pHLA</plasmid>
    </source>
</reference>
<geneLocation type="plasmid" evidence="1 2">
    <name>pHLA</name>
</geneLocation>
<dbReference type="AlphaFoldDB" id="A0AA47JMR7"/>
<evidence type="ECO:0000313" key="2">
    <source>
        <dbReference type="Proteomes" id="UP001156560"/>
    </source>
</evidence>